<dbReference type="SUPFAM" id="SSF52317">
    <property type="entry name" value="Class I glutamine amidotransferase-like"/>
    <property type="match status" value="1"/>
</dbReference>
<evidence type="ECO:0000256" key="1">
    <source>
        <dbReference type="ARBA" id="ARBA00005091"/>
    </source>
</evidence>
<dbReference type="KEGG" id="alus:STSP2_00976"/>
<dbReference type="RefSeq" id="WP_146660312.1">
    <property type="nucleotide sequence ID" value="NZ_CP019791.1"/>
</dbReference>
<keyword evidence="4 10" id="KW-0378">Hydrolase</keyword>
<keyword evidence="3 10" id="KW-0028">Amino-acid biosynthesis</keyword>
<dbReference type="OrthoDB" id="9807137at2"/>
<dbReference type="GO" id="GO:0000107">
    <property type="term" value="F:imidazoleglycerol-phosphate synthase activity"/>
    <property type="evidence" value="ECO:0007669"/>
    <property type="project" value="UniProtKB-UniRule"/>
</dbReference>
<dbReference type="GO" id="GO:0000105">
    <property type="term" value="P:L-histidine biosynthetic process"/>
    <property type="evidence" value="ECO:0007669"/>
    <property type="project" value="UniProtKB-UniRule"/>
</dbReference>
<keyword evidence="5 10" id="KW-0315">Glutamine amidotransferase</keyword>
<evidence type="ECO:0000256" key="8">
    <source>
        <dbReference type="ARBA" id="ARBA00047838"/>
    </source>
</evidence>
<dbReference type="AlphaFoldDB" id="A0A1U9NJ26"/>
<evidence type="ECO:0000256" key="7">
    <source>
        <dbReference type="ARBA" id="ARBA00023239"/>
    </source>
</evidence>
<dbReference type="PROSITE" id="PS51273">
    <property type="entry name" value="GATASE_TYPE_1"/>
    <property type="match status" value="1"/>
</dbReference>
<dbReference type="PANTHER" id="PTHR42701">
    <property type="entry name" value="IMIDAZOLE GLYCEROL PHOSPHATE SYNTHASE SUBUNIT HISH"/>
    <property type="match status" value="1"/>
</dbReference>
<dbReference type="NCBIfam" id="TIGR01855">
    <property type="entry name" value="IMP_synth_hisH"/>
    <property type="match status" value="1"/>
</dbReference>
<dbReference type="HAMAP" id="MF_00278">
    <property type="entry name" value="HisH"/>
    <property type="match status" value="1"/>
</dbReference>
<feature type="active site" description="Nucleophile" evidence="10 11">
    <location>
        <position position="77"/>
    </location>
</feature>
<comment type="catalytic activity">
    <reaction evidence="9 10">
        <text>L-glutamine + H2O = L-glutamate + NH4(+)</text>
        <dbReference type="Rhea" id="RHEA:15889"/>
        <dbReference type="ChEBI" id="CHEBI:15377"/>
        <dbReference type="ChEBI" id="CHEBI:28938"/>
        <dbReference type="ChEBI" id="CHEBI:29985"/>
        <dbReference type="ChEBI" id="CHEBI:58359"/>
        <dbReference type="EC" id="3.5.1.2"/>
    </reaction>
</comment>
<dbReference type="STRING" id="1936003.STSP2_00976"/>
<evidence type="ECO:0000256" key="6">
    <source>
        <dbReference type="ARBA" id="ARBA00023102"/>
    </source>
</evidence>
<protein>
    <recommendedName>
        <fullName evidence="10">Imidazole glycerol phosphate synthase subunit HisH</fullName>
        <ecNumber evidence="10">4.3.2.10</ecNumber>
    </recommendedName>
    <alternativeName>
        <fullName evidence="10">IGP synthase glutaminase subunit</fullName>
        <ecNumber evidence="10">3.5.1.2</ecNumber>
    </alternativeName>
    <alternativeName>
        <fullName evidence="10">IGP synthase subunit HisH</fullName>
    </alternativeName>
    <alternativeName>
        <fullName evidence="10">ImGP synthase subunit HisH</fullName>
        <shortName evidence="10">IGPS subunit HisH</shortName>
    </alternativeName>
</protein>
<sequence length="205" mass="22497">MIVVIDYSVGNVRSVCKALNHIGCETKLSRKREDIESADGIILPGVAAYGFAVKELSDTADIIKDVAKQGKPLLGICVGYQLLFDKSYEKGEHAGLGLISGEVVPLPPGLTVPHMGWNSVKSSKDMDLFKYMRDEEHFYFAHSYHAKVTDPEAKIANTDYGSDIVASVQKQSIYGVQFHPEKSGPVGLKFLETFNEICLAKKNNS</sequence>
<dbReference type="PIRSF" id="PIRSF000495">
    <property type="entry name" value="Amidotransf_hisH"/>
    <property type="match status" value="1"/>
</dbReference>
<dbReference type="InterPro" id="IPR029062">
    <property type="entry name" value="Class_I_gatase-like"/>
</dbReference>
<dbReference type="EC" id="3.5.1.2" evidence="10"/>
<keyword evidence="10" id="KW-0963">Cytoplasm</keyword>
<gene>
    <name evidence="13" type="primary">hisH1</name>
    <name evidence="10" type="synonym">hisH</name>
    <name evidence="13" type="ORF">STSP2_00976</name>
</gene>
<name>A0A1U9NJ26_9BACT</name>
<comment type="pathway">
    <text evidence="1 10">Amino-acid biosynthesis; L-histidine biosynthesis; L-histidine from 5-phospho-alpha-D-ribose 1-diphosphate: step 5/9.</text>
</comment>
<evidence type="ECO:0000256" key="5">
    <source>
        <dbReference type="ARBA" id="ARBA00022962"/>
    </source>
</evidence>
<keyword evidence="14" id="KW-1185">Reference proteome</keyword>
<organism evidence="13 14">
    <name type="scientific">Anaerohalosphaera lusitana</name>
    <dbReference type="NCBI Taxonomy" id="1936003"/>
    <lineage>
        <taxon>Bacteria</taxon>
        <taxon>Pseudomonadati</taxon>
        <taxon>Planctomycetota</taxon>
        <taxon>Phycisphaerae</taxon>
        <taxon>Sedimentisphaerales</taxon>
        <taxon>Anaerohalosphaeraceae</taxon>
        <taxon>Anaerohalosphaera</taxon>
    </lineage>
</organism>
<evidence type="ECO:0000256" key="10">
    <source>
        <dbReference type="HAMAP-Rule" id="MF_00278"/>
    </source>
</evidence>
<keyword evidence="7 10" id="KW-0456">Lyase</keyword>
<evidence type="ECO:0000256" key="9">
    <source>
        <dbReference type="ARBA" id="ARBA00049534"/>
    </source>
</evidence>
<dbReference type="EMBL" id="CP019791">
    <property type="protein sequence ID" value="AQT67825.1"/>
    <property type="molecule type" value="Genomic_DNA"/>
</dbReference>
<dbReference type="EC" id="4.3.2.10" evidence="10"/>
<comment type="subcellular location">
    <subcellularLocation>
        <location evidence="10">Cytoplasm</location>
    </subcellularLocation>
</comment>
<dbReference type="CDD" id="cd01748">
    <property type="entry name" value="GATase1_IGP_Synthase"/>
    <property type="match status" value="1"/>
</dbReference>
<comment type="subunit">
    <text evidence="2 10">Heterodimer of HisH and HisF.</text>
</comment>
<dbReference type="UniPathway" id="UPA00031">
    <property type="reaction ID" value="UER00010"/>
</dbReference>
<evidence type="ECO:0000256" key="11">
    <source>
        <dbReference type="PIRSR" id="PIRSR000495-1"/>
    </source>
</evidence>
<dbReference type="Proteomes" id="UP000189674">
    <property type="component" value="Chromosome"/>
</dbReference>
<feature type="active site" evidence="10 11">
    <location>
        <position position="181"/>
    </location>
</feature>
<keyword evidence="13" id="KW-0328">Glycosyltransferase</keyword>
<evidence type="ECO:0000313" key="14">
    <source>
        <dbReference type="Proteomes" id="UP000189674"/>
    </source>
</evidence>
<keyword evidence="6 10" id="KW-0368">Histidine biosynthesis</keyword>
<comment type="function">
    <text evidence="10">IGPS catalyzes the conversion of PRFAR and glutamine to IGP, AICAR and glutamate. The HisH subunit catalyzes the hydrolysis of glutamine to glutamate and ammonia as part of the synthesis of IGP and AICAR. The resulting ammonia molecule is channeled to the active site of HisF.</text>
</comment>
<dbReference type="GO" id="GO:0016829">
    <property type="term" value="F:lyase activity"/>
    <property type="evidence" value="ECO:0007669"/>
    <property type="project" value="UniProtKB-KW"/>
</dbReference>
<keyword evidence="13" id="KW-0808">Transferase</keyword>
<proteinExistence type="inferred from homology"/>
<evidence type="ECO:0000256" key="4">
    <source>
        <dbReference type="ARBA" id="ARBA00022801"/>
    </source>
</evidence>
<dbReference type="GO" id="GO:0005737">
    <property type="term" value="C:cytoplasm"/>
    <property type="evidence" value="ECO:0007669"/>
    <property type="project" value="UniProtKB-SubCell"/>
</dbReference>
<evidence type="ECO:0000259" key="12">
    <source>
        <dbReference type="Pfam" id="PF00117"/>
    </source>
</evidence>
<dbReference type="Pfam" id="PF00117">
    <property type="entry name" value="GATase"/>
    <property type="match status" value="1"/>
</dbReference>
<evidence type="ECO:0000256" key="2">
    <source>
        <dbReference type="ARBA" id="ARBA00011152"/>
    </source>
</evidence>
<dbReference type="PANTHER" id="PTHR42701:SF1">
    <property type="entry name" value="IMIDAZOLE GLYCEROL PHOSPHATE SYNTHASE SUBUNIT HISH"/>
    <property type="match status" value="1"/>
</dbReference>
<feature type="domain" description="Glutamine amidotransferase" evidence="12">
    <location>
        <begin position="3"/>
        <end position="190"/>
    </location>
</feature>
<evidence type="ECO:0000313" key="13">
    <source>
        <dbReference type="EMBL" id="AQT67825.1"/>
    </source>
</evidence>
<accession>A0A1U9NJ26</accession>
<feature type="active site" evidence="10 11">
    <location>
        <position position="179"/>
    </location>
</feature>
<dbReference type="GO" id="GO:0004359">
    <property type="term" value="F:glutaminase activity"/>
    <property type="evidence" value="ECO:0007669"/>
    <property type="project" value="UniProtKB-EC"/>
</dbReference>
<evidence type="ECO:0000256" key="3">
    <source>
        <dbReference type="ARBA" id="ARBA00022605"/>
    </source>
</evidence>
<dbReference type="Gene3D" id="3.40.50.880">
    <property type="match status" value="1"/>
</dbReference>
<dbReference type="InterPro" id="IPR010139">
    <property type="entry name" value="Imidazole-glycPsynth_HisH"/>
</dbReference>
<reference evidence="14" key="1">
    <citation type="submission" date="2017-02" db="EMBL/GenBank/DDBJ databases">
        <title>Comparative genomics and description of representatives of a novel lineage of planctomycetes thriving in anoxic sediments.</title>
        <authorList>
            <person name="Spring S."/>
            <person name="Bunk B."/>
            <person name="Sproer C."/>
        </authorList>
    </citation>
    <scope>NUCLEOTIDE SEQUENCE [LARGE SCALE GENOMIC DNA]</scope>
    <source>
        <strain evidence="14">ST-NAGAB-D1</strain>
    </source>
</reference>
<dbReference type="InterPro" id="IPR017926">
    <property type="entry name" value="GATASE"/>
</dbReference>
<comment type="catalytic activity">
    <reaction evidence="8 10">
        <text>5-[(5-phospho-1-deoxy-D-ribulos-1-ylimino)methylamino]-1-(5-phospho-beta-D-ribosyl)imidazole-4-carboxamide + L-glutamine = D-erythro-1-(imidazol-4-yl)glycerol 3-phosphate + 5-amino-1-(5-phospho-beta-D-ribosyl)imidazole-4-carboxamide + L-glutamate + H(+)</text>
        <dbReference type="Rhea" id="RHEA:24793"/>
        <dbReference type="ChEBI" id="CHEBI:15378"/>
        <dbReference type="ChEBI" id="CHEBI:29985"/>
        <dbReference type="ChEBI" id="CHEBI:58278"/>
        <dbReference type="ChEBI" id="CHEBI:58359"/>
        <dbReference type="ChEBI" id="CHEBI:58475"/>
        <dbReference type="ChEBI" id="CHEBI:58525"/>
        <dbReference type="EC" id="4.3.2.10"/>
    </reaction>
</comment>